<name>A0A0F5JGK6_9BACT</name>
<accession>A0A0F5JGK6</accession>
<evidence type="ECO:0000313" key="2">
    <source>
        <dbReference type="EMBL" id="KKB56858.1"/>
    </source>
</evidence>
<evidence type="ECO:0000313" key="3">
    <source>
        <dbReference type="Proteomes" id="UP000033047"/>
    </source>
</evidence>
<reference evidence="2 3" key="1">
    <citation type="submission" date="2013-04" db="EMBL/GenBank/DDBJ databases">
        <title>The Genome Sequence of Parabacteroides goldsteinii DSM 19448.</title>
        <authorList>
            <consortium name="The Broad Institute Genomics Platform"/>
            <person name="Earl A."/>
            <person name="Ward D."/>
            <person name="Feldgarden M."/>
            <person name="Gevers D."/>
            <person name="Martens E."/>
            <person name="Sakamoto M."/>
            <person name="Benno Y."/>
            <person name="Song Y."/>
            <person name="Liu C."/>
            <person name="Lee J."/>
            <person name="Bolanos M."/>
            <person name="Vaisanen M.L."/>
            <person name="Finegold S.M."/>
            <person name="Walker B."/>
            <person name="Young S."/>
            <person name="Zeng Q."/>
            <person name="Gargeya S."/>
            <person name="Fitzgerald M."/>
            <person name="Haas B."/>
            <person name="Abouelleil A."/>
            <person name="Allen A.W."/>
            <person name="Alvarado L."/>
            <person name="Arachchi H.M."/>
            <person name="Berlin A.M."/>
            <person name="Chapman S.B."/>
            <person name="Gainer-Dewar J."/>
            <person name="Goldberg J."/>
            <person name="Griggs A."/>
            <person name="Gujja S."/>
            <person name="Hansen M."/>
            <person name="Howarth C."/>
            <person name="Imamovic A."/>
            <person name="Ireland A."/>
            <person name="Larimer J."/>
            <person name="McCowan C."/>
            <person name="Murphy C."/>
            <person name="Pearson M."/>
            <person name="Poon T.W."/>
            <person name="Priest M."/>
            <person name="Roberts A."/>
            <person name="Saif S."/>
            <person name="Shea T."/>
            <person name="Sisk P."/>
            <person name="Sykes S."/>
            <person name="Wortman J."/>
            <person name="Nusbaum C."/>
            <person name="Birren B."/>
        </authorList>
    </citation>
    <scope>NUCLEOTIDE SEQUENCE [LARGE SCALE GENOMIC DNA]</scope>
    <source>
        <strain evidence="2 3">DSM 19448</strain>
    </source>
</reference>
<dbReference type="Proteomes" id="UP000033047">
    <property type="component" value="Unassembled WGS sequence"/>
</dbReference>
<keyword evidence="1" id="KW-0732">Signal</keyword>
<dbReference type="EMBL" id="AQHV01000010">
    <property type="protein sequence ID" value="KKB56858.1"/>
    <property type="molecule type" value="Genomic_DNA"/>
</dbReference>
<dbReference type="STRING" id="927665.HMPREF1535_01510"/>
<evidence type="ECO:0000256" key="1">
    <source>
        <dbReference type="SAM" id="SignalP"/>
    </source>
</evidence>
<organism evidence="2 3">
    <name type="scientific">Parabacteroides goldsteinii DSM 19448 = WAL 12034</name>
    <dbReference type="NCBI Taxonomy" id="927665"/>
    <lineage>
        <taxon>Bacteria</taxon>
        <taxon>Pseudomonadati</taxon>
        <taxon>Bacteroidota</taxon>
        <taxon>Bacteroidia</taxon>
        <taxon>Bacteroidales</taxon>
        <taxon>Tannerellaceae</taxon>
        <taxon>Parabacteroides</taxon>
    </lineage>
</organism>
<comment type="caution">
    <text evidence="2">The sequence shown here is derived from an EMBL/GenBank/DDBJ whole genome shotgun (WGS) entry which is preliminary data.</text>
</comment>
<dbReference type="AlphaFoldDB" id="A0A0F5JGK6"/>
<proteinExistence type="predicted"/>
<gene>
    <name evidence="2" type="ORF">HMPREF1535_01510</name>
</gene>
<sequence length="286" mass="32903">MKTNILFSLLIFCCSFFTIFPANADWRDKIPLLKYSPRYFGANAFPFPELMGGKLSPRWEVELRGEYHKMTGDKTKDVFARLYIPIAKGRAGVSLYGVIQEWYETSPEVRDERNAVDVKSPIPCHGDFILSCHYQVLKSEKWVDIVVNATLRTASGGRLCDARYTDAATYWFDCNIGRTLWQNPEKNASVRLQGMAGFYCWMTNDLIHRQNDALTYAIGAQATYRGFTLNCDYTGIRGYRGDGDKPMIVRSKLNYEIKKNIISFGYKHGIQDYLYDSFSLAYIRCF</sequence>
<dbReference type="GeneID" id="69982765"/>
<dbReference type="RefSeq" id="WP_046145731.1">
    <property type="nucleotide sequence ID" value="NZ_KQ033912.1"/>
</dbReference>
<protein>
    <submittedName>
        <fullName evidence="2">Uncharacterized protein</fullName>
    </submittedName>
</protein>
<feature type="chain" id="PRO_5002489292" evidence="1">
    <location>
        <begin position="25"/>
        <end position="286"/>
    </location>
</feature>
<feature type="signal peptide" evidence="1">
    <location>
        <begin position="1"/>
        <end position="24"/>
    </location>
</feature>
<dbReference type="PATRIC" id="fig|927665.4.peg.1543"/>
<dbReference type="HOGENOM" id="CLU_976073_0_0_10"/>